<dbReference type="AlphaFoldDB" id="A0A4Q9PL74"/>
<reference evidence="1 2" key="1">
    <citation type="submission" date="2019-01" db="EMBL/GenBank/DDBJ databases">
        <title>Draft genome sequences of three monokaryotic isolates of the white-rot basidiomycete fungus Dichomitus squalens.</title>
        <authorList>
            <consortium name="DOE Joint Genome Institute"/>
            <person name="Lopez S.C."/>
            <person name="Andreopoulos B."/>
            <person name="Pangilinan J."/>
            <person name="Lipzen A."/>
            <person name="Riley R."/>
            <person name="Ahrendt S."/>
            <person name="Ng V."/>
            <person name="Barry K."/>
            <person name="Daum C."/>
            <person name="Grigoriev I.V."/>
            <person name="Hilden K.S."/>
            <person name="Makela M.R."/>
            <person name="de Vries R.P."/>
        </authorList>
    </citation>
    <scope>NUCLEOTIDE SEQUENCE [LARGE SCALE GENOMIC DNA]</scope>
    <source>
        <strain evidence="1 2">CBS 464.89</strain>
    </source>
</reference>
<evidence type="ECO:0000313" key="2">
    <source>
        <dbReference type="Proteomes" id="UP000292082"/>
    </source>
</evidence>
<gene>
    <name evidence="1" type="ORF">BD310DRAFT_934675</name>
</gene>
<sequence length="73" mass="8232">MLPFCRCQFASGNCRSAIRPTLADIGRYYGRLLQKTIKLWIPREVPVYDCCQSTAFCGIRTILIGFTLLSKGV</sequence>
<protein>
    <submittedName>
        <fullName evidence="1">Uncharacterized protein</fullName>
    </submittedName>
</protein>
<dbReference type="Proteomes" id="UP000292082">
    <property type="component" value="Unassembled WGS sequence"/>
</dbReference>
<dbReference type="EMBL" id="ML145178">
    <property type="protein sequence ID" value="TBU54927.1"/>
    <property type="molecule type" value="Genomic_DNA"/>
</dbReference>
<keyword evidence="2" id="KW-1185">Reference proteome</keyword>
<organism evidence="1 2">
    <name type="scientific">Dichomitus squalens</name>
    <dbReference type="NCBI Taxonomy" id="114155"/>
    <lineage>
        <taxon>Eukaryota</taxon>
        <taxon>Fungi</taxon>
        <taxon>Dikarya</taxon>
        <taxon>Basidiomycota</taxon>
        <taxon>Agaricomycotina</taxon>
        <taxon>Agaricomycetes</taxon>
        <taxon>Polyporales</taxon>
        <taxon>Polyporaceae</taxon>
        <taxon>Dichomitus</taxon>
    </lineage>
</organism>
<evidence type="ECO:0000313" key="1">
    <source>
        <dbReference type="EMBL" id="TBU54927.1"/>
    </source>
</evidence>
<accession>A0A4Q9PL74</accession>
<feature type="non-terminal residue" evidence="1">
    <location>
        <position position="73"/>
    </location>
</feature>
<proteinExistence type="predicted"/>
<name>A0A4Q9PL74_9APHY</name>